<feature type="transmembrane region" description="Helical" evidence="5">
    <location>
        <begin position="103"/>
        <end position="121"/>
    </location>
</feature>
<keyword evidence="4 5" id="KW-0472">Membrane</keyword>
<evidence type="ECO:0000256" key="3">
    <source>
        <dbReference type="ARBA" id="ARBA00022989"/>
    </source>
</evidence>
<dbReference type="PROSITE" id="PS00217">
    <property type="entry name" value="SUGAR_TRANSPORT_2"/>
    <property type="match status" value="1"/>
</dbReference>
<evidence type="ECO:0000256" key="5">
    <source>
        <dbReference type="SAM" id="Phobius"/>
    </source>
</evidence>
<feature type="transmembrane region" description="Helical" evidence="5">
    <location>
        <begin position="20"/>
        <end position="38"/>
    </location>
</feature>
<feature type="transmembrane region" description="Helical" evidence="5">
    <location>
        <begin position="75"/>
        <end position="97"/>
    </location>
</feature>
<comment type="subcellular location">
    <subcellularLocation>
        <location evidence="1">Membrane</location>
        <topology evidence="1">Multi-pass membrane protein</topology>
    </subcellularLocation>
</comment>
<accession>A0A183G8I3</accession>
<dbReference type="PROSITE" id="PS50850">
    <property type="entry name" value="MFS"/>
    <property type="match status" value="1"/>
</dbReference>
<evidence type="ECO:0000313" key="7">
    <source>
        <dbReference type="EMBL" id="VDP10817.1"/>
    </source>
</evidence>
<dbReference type="EMBL" id="UZAH01030514">
    <property type="protein sequence ID" value="VDP10817.1"/>
    <property type="molecule type" value="Genomic_DNA"/>
</dbReference>
<dbReference type="InterPro" id="IPR036259">
    <property type="entry name" value="MFS_trans_sf"/>
</dbReference>
<evidence type="ECO:0000256" key="1">
    <source>
        <dbReference type="ARBA" id="ARBA00004141"/>
    </source>
</evidence>
<evidence type="ECO:0000313" key="9">
    <source>
        <dbReference type="WBParaSite" id="HPBE_0001818101-mRNA-1"/>
    </source>
</evidence>
<name>A0A183G8I3_HELPZ</name>
<keyword evidence="2 5" id="KW-0812">Transmembrane</keyword>
<accession>A0A3P8A9P5</accession>
<dbReference type="Pfam" id="PF00083">
    <property type="entry name" value="Sugar_tr"/>
    <property type="match status" value="1"/>
</dbReference>
<sequence length="169" mass="19022">MIGSLSSGQLSSSIGRKKPLVICLAMTGVLSLATYFVQDFLQFTLIRFVLGIFTGGHSTVVVVYLLENIPKKSRMWINTVISYSPNVIILGAVAYFFQHWRSLALVISALHIPAVALMLYLHESPRWLVQRGKIREARRVILSIAHIDGDKAKIDERNLDHILQQEHDV</sequence>
<dbReference type="InterPro" id="IPR005828">
    <property type="entry name" value="MFS_sugar_transport-like"/>
</dbReference>
<feature type="transmembrane region" description="Helical" evidence="5">
    <location>
        <begin position="44"/>
        <end position="66"/>
    </location>
</feature>
<evidence type="ECO:0000259" key="6">
    <source>
        <dbReference type="PROSITE" id="PS50850"/>
    </source>
</evidence>
<organism evidence="8 9">
    <name type="scientific">Heligmosomoides polygyrus</name>
    <name type="common">Parasitic roundworm</name>
    <dbReference type="NCBI Taxonomy" id="6339"/>
    <lineage>
        <taxon>Eukaryota</taxon>
        <taxon>Metazoa</taxon>
        <taxon>Ecdysozoa</taxon>
        <taxon>Nematoda</taxon>
        <taxon>Chromadorea</taxon>
        <taxon>Rhabditida</taxon>
        <taxon>Rhabditina</taxon>
        <taxon>Rhabditomorpha</taxon>
        <taxon>Strongyloidea</taxon>
        <taxon>Heligmosomidae</taxon>
        <taxon>Heligmosomoides</taxon>
    </lineage>
</organism>
<dbReference type="PANTHER" id="PTHR24064">
    <property type="entry name" value="SOLUTE CARRIER FAMILY 22 MEMBER"/>
    <property type="match status" value="1"/>
</dbReference>
<reference evidence="7 8" key="1">
    <citation type="submission" date="2018-11" db="EMBL/GenBank/DDBJ databases">
        <authorList>
            <consortium name="Pathogen Informatics"/>
        </authorList>
    </citation>
    <scope>NUCLEOTIDE SEQUENCE [LARGE SCALE GENOMIC DNA]</scope>
</reference>
<evidence type="ECO:0000313" key="8">
    <source>
        <dbReference type="Proteomes" id="UP000050761"/>
    </source>
</evidence>
<dbReference type="WBParaSite" id="HPBE_0001818101-mRNA-1">
    <property type="protein sequence ID" value="HPBE_0001818101-mRNA-1"/>
    <property type="gene ID" value="HPBE_0001818101"/>
</dbReference>
<dbReference type="InterPro" id="IPR005829">
    <property type="entry name" value="Sugar_transporter_CS"/>
</dbReference>
<dbReference type="GO" id="GO:0022857">
    <property type="term" value="F:transmembrane transporter activity"/>
    <property type="evidence" value="ECO:0007669"/>
    <property type="project" value="InterPro"/>
</dbReference>
<dbReference type="SUPFAM" id="SSF103473">
    <property type="entry name" value="MFS general substrate transporter"/>
    <property type="match status" value="1"/>
</dbReference>
<dbReference type="AlphaFoldDB" id="A0A183G8I3"/>
<evidence type="ECO:0000256" key="4">
    <source>
        <dbReference type="ARBA" id="ARBA00023136"/>
    </source>
</evidence>
<dbReference type="Gene3D" id="1.20.1250.20">
    <property type="entry name" value="MFS general substrate transporter like domains"/>
    <property type="match status" value="1"/>
</dbReference>
<evidence type="ECO:0000256" key="2">
    <source>
        <dbReference type="ARBA" id="ARBA00022692"/>
    </source>
</evidence>
<dbReference type="Proteomes" id="UP000050761">
    <property type="component" value="Unassembled WGS sequence"/>
</dbReference>
<feature type="domain" description="Major facilitator superfamily (MFS) profile" evidence="6">
    <location>
        <begin position="1"/>
        <end position="169"/>
    </location>
</feature>
<dbReference type="GO" id="GO:0016020">
    <property type="term" value="C:membrane"/>
    <property type="evidence" value="ECO:0007669"/>
    <property type="project" value="UniProtKB-SubCell"/>
</dbReference>
<dbReference type="OrthoDB" id="5834569at2759"/>
<dbReference type="InterPro" id="IPR020846">
    <property type="entry name" value="MFS_dom"/>
</dbReference>
<keyword evidence="3 5" id="KW-1133">Transmembrane helix</keyword>
<gene>
    <name evidence="7" type="ORF">HPBE_LOCUS18180</name>
</gene>
<reference evidence="9" key="2">
    <citation type="submission" date="2019-09" db="UniProtKB">
        <authorList>
            <consortium name="WormBaseParasite"/>
        </authorList>
    </citation>
    <scope>IDENTIFICATION</scope>
</reference>
<proteinExistence type="predicted"/>
<keyword evidence="8" id="KW-1185">Reference proteome</keyword>
<protein>
    <submittedName>
        <fullName evidence="9">MFS domain-containing protein</fullName>
    </submittedName>
</protein>